<feature type="non-terminal residue" evidence="8">
    <location>
        <position position="1"/>
    </location>
</feature>
<dbReference type="CDD" id="cd03352">
    <property type="entry name" value="LbH_LpxD"/>
    <property type="match status" value="1"/>
</dbReference>
<protein>
    <recommendedName>
        <fullName evidence="7">UDP-3-O-[3-hydroxymyristoyl] glucosamine N-acyltransferase non-repeat region domain-containing protein</fullName>
    </recommendedName>
</protein>
<dbReference type="NCBIfam" id="TIGR01853">
    <property type="entry name" value="lipid_A_lpxD"/>
    <property type="match status" value="1"/>
</dbReference>
<evidence type="ECO:0000256" key="3">
    <source>
        <dbReference type="ARBA" id="ARBA00022679"/>
    </source>
</evidence>
<keyword evidence="1" id="KW-0444">Lipid biosynthesis</keyword>
<dbReference type="AlphaFoldDB" id="A0A382DXJ5"/>
<dbReference type="Gene3D" id="3.40.1390.10">
    <property type="entry name" value="MurE/MurF, N-terminal domain"/>
    <property type="match status" value="1"/>
</dbReference>
<evidence type="ECO:0000259" key="7">
    <source>
        <dbReference type="Pfam" id="PF04613"/>
    </source>
</evidence>
<dbReference type="InterPro" id="IPR007691">
    <property type="entry name" value="LpxD"/>
</dbReference>
<accession>A0A382DXJ5</accession>
<dbReference type="PANTHER" id="PTHR43378:SF2">
    <property type="entry name" value="UDP-3-O-ACYLGLUCOSAMINE N-ACYLTRANSFERASE 1, MITOCHONDRIAL-RELATED"/>
    <property type="match status" value="1"/>
</dbReference>
<keyword evidence="2" id="KW-0441">Lipid A biosynthesis</keyword>
<dbReference type="Pfam" id="PF04613">
    <property type="entry name" value="LpxD"/>
    <property type="match status" value="1"/>
</dbReference>
<keyword evidence="5" id="KW-0443">Lipid metabolism</keyword>
<sequence>VADPRFYSVAGPFNLKKLASTAVAKIQSTYAGMPKQYSDVAVLRDATSEHVSFINNRKYIKDFENSSAGVIIVPPDLVEKAPRSASLLISKNPYNSYARIASSFYPDLLAPPNSTSNDLISPNSKIDETACLDLGVVVKDGVEIGENTFVGANTIIERGVSIGANSWIASNVTLAYCLIGERVTIHTGVRIGQDGFGFAPGSPLHDKVPQLGRVIIDNDVEIGANTCIDRGALLDTEIGEGSKLDNLVQIAHNVKIGKGCLITGQVGIAGSTDVEDYVMVG</sequence>
<dbReference type="EMBL" id="UINC01041632">
    <property type="protein sequence ID" value="SVB43170.1"/>
    <property type="molecule type" value="Genomic_DNA"/>
</dbReference>
<feature type="non-terminal residue" evidence="8">
    <location>
        <position position="281"/>
    </location>
</feature>
<evidence type="ECO:0000313" key="8">
    <source>
        <dbReference type="EMBL" id="SVB43170.1"/>
    </source>
</evidence>
<dbReference type="Gene3D" id="2.160.10.10">
    <property type="entry name" value="Hexapeptide repeat proteins"/>
    <property type="match status" value="1"/>
</dbReference>
<name>A0A382DXJ5_9ZZZZ</name>
<dbReference type="InterPro" id="IPR011004">
    <property type="entry name" value="Trimer_LpxA-like_sf"/>
</dbReference>
<dbReference type="Pfam" id="PF14602">
    <property type="entry name" value="Hexapep_2"/>
    <property type="match status" value="1"/>
</dbReference>
<dbReference type="NCBIfam" id="NF002060">
    <property type="entry name" value="PRK00892.1"/>
    <property type="match status" value="1"/>
</dbReference>
<dbReference type="GO" id="GO:0009245">
    <property type="term" value="P:lipid A biosynthetic process"/>
    <property type="evidence" value="ECO:0007669"/>
    <property type="project" value="UniProtKB-KW"/>
</dbReference>
<dbReference type="InterPro" id="IPR020573">
    <property type="entry name" value="UDP_GlcNAc_AcTrfase_non-rep"/>
</dbReference>
<organism evidence="8">
    <name type="scientific">marine metagenome</name>
    <dbReference type="NCBI Taxonomy" id="408172"/>
    <lineage>
        <taxon>unclassified sequences</taxon>
        <taxon>metagenomes</taxon>
        <taxon>ecological metagenomes</taxon>
    </lineage>
</organism>
<evidence type="ECO:0000256" key="2">
    <source>
        <dbReference type="ARBA" id="ARBA00022556"/>
    </source>
</evidence>
<keyword evidence="4" id="KW-0677">Repeat</keyword>
<dbReference type="GO" id="GO:0016410">
    <property type="term" value="F:N-acyltransferase activity"/>
    <property type="evidence" value="ECO:0007669"/>
    <property type="project" value="InterPro"/>
</dbReference>
<dbReference type="PANTHER" id="PTHR43378">
    <property type="entry name" value="UDP-3-O-ACYLGLUCOSAMINE N-ACYLTRANSFERASE"/>
    <property type="match status" value="1"/>
</dbReference>
<evidence type="ECO:0000256" key="6">
    <source>
        <dbReference type="ARBA" id="ARBA00023315"/>
    </source>
</evidence>
<feature type="domain" description="UDP-3-O-[3-hydroxymyristoyl] glucosamine N-acyltransferase non-repeat region" evidence="7">
    <location>
        <begin position="39"/>
        <end position="101"/>
    </location>
</feature>
<dbReference type="GO" id="GO:0016020">
    <property type="term" value="C:membrane"/>
    <property type="evidence" value="ECO:0007669"/>
    <property type="project" value="GOC"/>
</dbReference>
<dbReference type="InterPro" id="IPR001451">
    <property type="entry name" value="Hexapep"/>
</dbReference>
<keyword evidence="6" id="KW-0012">Acyltransferase</keyword>
<keyword evidence="3" id="KW-0808">Transferase</keyword>
<evidence type="ECO:0000256" key="5">
    <source>
        <dbReference type="ARBA" id="ARBA00023098"/>
    </source>
</evidence>
<gene>
    <name evidence="8" type="ORF">METZ01_LOCUS196024</name>
</gene>
<proteinExistence type="predicted"/>
<dbReference type="SUPFAM" id="SSF51161">
    <property type="entry name" value="Trimeric LpxA-like enzymes"/>
    <property type="match status" value="1"/>
</dbReference>
<evidence type="ECO:0000256" key="1">
    <source>
        <dbReference type="ARBA" id="ARBA00022516"/>
    </source>
</evidence>
<dbReference type="Pfam" id="PF00132">
    <property type="entry name" value="Hexapep"/>
    <property type="match status" value="1"/>
</dbReference>
<evidence type="ECO:0000256" key="4">
    <source>
        <dbReference type="ARBA" id="ARBA00022737"/>
    </source>
</evidence>
<reference evidence="8" key="1">
    <citation type="submission" date="2018-05" db="EMBL/GenBank/DDBJ databases">
        <authorList>
            <person name="Lanie J.A."/>
            <person name="Ng W.-L."/>
            <person name="Kazmierczak K.M."/>
            <person name="Andrzejewski T.M."/>
            <person name="Davidsen T.M."/>
            <person name="Wayne K.J."/>
            <person name="Tettelin H."/>
            <person name="Glass J.I."/>
            <person name="Rusch D."/>
            <person name="Podicherti R."/>
            <person name="Tsui H.-C.T."/>
            <person name="Winkler M.E."/>
        </authorList>
    </citation>
    <scope>NUCLEOTIDE SEQUENCE</scope>
</reference>